<name>A0A7U9HDL6_STRLI</name>
<accession>A0A7U9HDL6</accession>
<organism evidence="2 3">
    <name type="scientific">Streptomyces lividans 1326</name>
    <dbReference type="NCBI Taxonomy" id="1200984"/>
    <lineage>
        <taxon>Bacteria</taxon>
        <taxon>Bacillati</taxon>
        <taxon>Actinomycetota</taxon>
        <taxon>Actinomycetes</taxon>
        <taxon>Kitasatosporales</taxon>
        <taxon>Streptomycetaceae</taxon>
        <taxon>Streptomyces</taxon>
    </lineage>
</organism>
<sequence>MSALPREKAGAHAARRSPVRHAQGRQGPEGASQGPRIG</sequence>
<evidence type="ECO:0000256" key="1">
    <source>
        <dbReference type="SAM" id="MobiDB-lite"/>
    </source>
</evidence>
<reference evidence="3" key="1">
    <citation type="journal article" date="2013" name="Genome Biol. Evol.">
        <title>The genome sequence of Streptomyces lividans 66 reveals a novel tRNA-dependent peptide biosynthetic system within a metal-related genomic island.</title>
        <authorList>
            <person name="Cruz-Morales P."/>
            <person name="Vijgenboom E."/>
            <person name="Iruegas-Bocardo F."/>
            <person name="Girard G."/>
            <person name="Yanez-Guerra L.A."/>
            <person name="Ramos-Aboites H.E."/>
            <person name="Pernodet J.L."/>
            <person name="Anne J."/>
            <person name="van Wezel G.P."/>
            <person name="Barona-Gomez F."/>
        </authorList>
    </citation>
    <scope>NUCLEOTIDE SEQUENCE [LARGE SCALE GENOMIC DNA]</scope>
    <source>
        <strain evidence="3">1326</strain>
    </source>
</reference>
<protein>
    <submittedName>
        <fullName evidence="2">Uncharacterized protein</fullName>
    </submittedName>
</protein>
<dbReference type="AlphaFoldDB" id="A0A7U9HDL6"/>
<evidence type="ECO:0000313" key="2">
    <source>
        <dbReference type="EMBL" id="EOY48836.1"/>
    </source>
</evidence>
<dbReference type="EMBL" id="CM001889">
    <property type="protein sequence ID" value="EOY48836.1"/>
    <property type="molecule type" value="Genomic_DNA"/>
</dbReference>
<feature type="compositionally biased region" description="Basic and acidic residues" evidence="1">
    <location>
        <begin position="1"/>
        <end position="10"/>
    </location>
</feature>
<feature type="compositionally biased region" description="Basic residues" evidence="1">
    <location>
        <begin position="13"/>
        <end position="23"/>
    </location>
</feature>
<dbReference type="Proteomes" id="UP000014062">
    <property type="component" value="Chromosome"/>
</dbReference>
<gene>
    <name evidence="2" type="ORF">SLI_4125</name>
</gene>
<evidence type="ECO:0000313" key="3">
    <source>
        <dbReference type="Proteomes" id="UP000014062"/>
    </source>
</evidence>
<feature type="region of interest" description="Disordered" evidence="1">
    <location>
        <begin position="1"/>
        <end position="38"/>
    </location>
</feature>
<proteinExistence type="predicted"/>